<evidence type="ECO:0000313" key="8">
    <source>
        <dbReference type="Proteomes" id="UP000188946"/>
    </source>
</evidence>
<dbReference type="Pfam" id="PF00497">
    <property type="entry name" value="SBP_bac_3"/>
    <property type="match status" value="1"/>
</dbReference>
<feature type="domain" description="Solute-binding protein family 3/N-terminal" evidence="3">
    <location>
        <begin position="40"/>
        <end position="262"/>
    </location>
</feature>
<dbReference type="PANTHER" id="PTHR35936:SF17">
    <property type="entry name" value="ARGININE-BINDING EXTRACELLULAR PROTEIN ARTP"/>
    <property type="match status" value="1"/>
</dbReference>
<proteinExistence type="predicted"/>
<comment type="caution">
    <text evidence="5">The sequence shown here is derived from an EMBL/GenBank/DDBJ whole genome shotgun (WGS) entry which is preliminary data.</text>
</comment>
<dbReference type="SMART" id="SM00062">
    <property type="entry name" value="PBPb"/>
    <property type="match status" value="1"/>
</dbReference>
<feature type="chain" id="PRO_5044192073" evidence="2">
    <location>
        <begin position="22"/>
        <end position="269"/>
    </location>
</feature>
<evidence type="ECO:0000313" key="7">
    <source>
        <dbReference type="Proteomes" id="UP000188600"/>
    </source>
</evidence>
<evidence type="ECO:0000259" key="3">
    <source>
        <dbReference type="SMART" id="SM00062"/>
    </source>
</evidence>
<feature type="signal peptide" evidence="2">
    <location>
        <begin position="1"/>
        <end position="21"/>
    </location>
</feature>
<dbReference type="PANTHER" id="PTHR35936">
    <property type="entry name" value="MEMBRANE-BOUND LYTIC MUREIN TRANSGLYCOSYLASE F"/>
    <property type="match status" value="1"/>
</dbReference>
<dbReference type="PROSITE" id="PS51257">
    <property type="entry name" value="PROKAR_LIPOPROTEIN"/>
    <property type="match status" value="1"/>
</dbReference>
<dbReference type="EMBL" id="MSPT01000010">
    <property type="protein sequence ID" value="ONK27301.1"/>
    <property type="molecule type" value="Genomic_DNA"/>
</dbReference>
<dbReference type="Proteomes" id="UP000188600">
    <property type="component" value="Unassembled WGS sequence"/>
</dbReference>
<dbReference type="AlphaFoldDB" id="A0AB36JS15"/>
<keyword evidence="8" id="KW-1185">Reference proteome</keyword>
<dbReference type="InterPro" id="IPR001638">
    <property type="entry name" value="Solute-binding_3/MltF_N"/>
</dbReference>
<keyword evidence="1 2" id="KW-0732">Signal</keyword>
<evidence type="ECO:0000259" key="4">
    <source>
        <dbReference type="SMART" id="SM00079"/>
    </source>
</evidence>
<dbReference type="GO" id="GO:0015276">
    <property type="term" value="F:ligand-gated monoatomic ion channel activity"/>
    <property type="evidence" value="ECO:0007669"/>
    <property type="project" value="InterPro"/>
</dbReference>
<dbReference type="SMART" id="SM00079">
    <property type="entry name" value="PBPe"/>
    <property type="match status" value="1"/>
</dbReference>
<gene>
    <name evidence="6" type="ORF">BVE84_07500</name>
    <name evidence="5" type="ORF">BVE86_05510</name>
</gene>
<evidence type="ECO:0000256" key="2">
    <source>
        <dbReference type="SAM" id="SignalP"/>
    </source>
</evidence>
<reference evidence="7 8" key="1">
    <citation type="submission" date="2016-12" db="EMBL/GenBank/DDBJ databases">
        <authorList>
            <person name="Gulvik C.A."/>
        </authorList>
    </citation>
    <scope>NUCLEOTIDE SEQUENCE [LARGE SCALE GENOMIC DNA]</scope>
    <source>
        <strain evidence="6 8">12-5202</strain>
        <strain evidence="5 7">12-5291</strain>
    </source>
</reference>
<organism evidence="5 7">
    <name type="scientific">Streptococcus azizii</name>
    <dbReference type="NCBI Taxonomy" id="1579424"/>
    <lineage>
        <taxon>Bacteria</taxon>
        <taxon>Bacillati</taxon>
        <taxon>Bacillota</taxon>
        <taxon>Bacilli</taxon>
        <taxon>Lactobacillales</taxon>
        <taxon>Streptococcaceae</taxon>
        <taxon>Streptococcus</taxon>
    </lineage>
</organism>
<dbReference type="InterPro" id="IPR001320">
    <property type="entry name" value="Iontro_rcpt_C"/>
</dbReference>
<sequence>MKKMMAGLVAVAAGLSLVACGSNSKEAGKTPLEKIKEKGTLVVATSPDYAPFEFQTLVDGKNKVVGADILMAEKIAEKLGVTLEVSSMSFDNVLNSVQNGKADIAIAGLSMSEDRMKVFDFSEAYYRVQDVLLVKKDEAASYRSTDSLAGKKLAVQKGTTQEVYAKEKLTEASIVSLTQMGEAINELKSGQVDAVLLDSPVALGYVTQNKDLAMAEASFPEIDTNAKAIVMPKDSGSLKEEIDKIIKELDEAGEYENYLKEVAKYTAVE</sequence>
<evidence type="ECO:0000313" key="6">
    <source>
        <dbReference type="EMBL" id="ONK27807.1"/>
    </source>
</evidence>
<accession>A0AB36JS15</accession>
<dbReference type="GO" id="GO:0016020">
    <property type="term" value="C:membrane"/>
    <property type="evidence" value="ECO:0007669"/>
    <property type="project" value="InterPro"/>
</dbReference>
<protein>
    <submittedName>
        <fullName evidence="5">Amino acid ABC transporter substrate-binding protein</fullName>
    </submittedName>
</protein>
<dbReference type="SUPFAM" id="SSF53850">
    <property type="entry name" value="Periplasmic binding protein-like II"/>
    <property type="match status" value="1"/>
</dbReference>
<feature type="domain" description="Ionotropic glutamate receptor C-terminal" evidence="4">
    <location>
        <begin position="40"/>
        <end position="264"/>
    </location>
</feature>
<evidence type="ECO:0000313" key="5">
    <source>
        <dbReference type="EMBL" id="ONK27301.1"/>
    </source>
</evidence>
<dbReference type="Proteomes" id="UP000188946">
    <property type="component" value="Unassembled WGS sequence"/>
</dbReference>
<name>A0AB36JS15_9STRE</name>
<evidence type="ECO:0000256" key="1">
    <source>
        <dbReference type="ARBA" id="ARBA00022729"/>
    </source>
</evidence>
<dbReference type="EMBL" id="MSPR01000014">
    <property type="protein sequence ID" value="ONK27807.1"/>
    <property type="molecule type" value="Genomic_DNA"/>
</dbReference>
<dbReference type="Gene3D" id="3.40.190.10">
    <property type="entry name" value="Periplasmic binding protein-like II"/>
    <property type="match status" value="2"/>
</dbReference>